<gene>
    <name evidence="3" type="ORF">NQ502_17235</name>
</gene>
<dbReference type="NCBIfam" id="TIGR01167">
    <property type="entry name" value="LPXTG_anchor"/>
    <property type="match status" value="1"/>
</dbReference>
<evidence type="ECO:0000256" key="2">
    <source>
        <dbReference type="SAM" id="SignalP"/>
    </source>
</evidence>
<dbReference type="RefSeq" id="WP_028529974.1">
    <property type="nucleotide sequence ID" value="NZ_CABLBR010000038.1"/>
</dbReference>
<feature type="signal peptide" evidence="2">
    <location>
        <begin position="1"/>
        <end position="24"/>
    </location>
</feature>
<dbReference type="EMBL" id="CP102290">
    <property type="protein sequence ID" value="UWP59087.1"/>
    <property type="molecule type" value="Genomic_DNA"/>
</dbReference>
<keyword evidence="1" id="KW-0812">Transmembrane</keyword>
<sequence length="202" mass="20758">MMKKVIAVVCAALMTLGTAATVLAAPSPSVTGVVTKVNSATDADGNAVEVTIKDIPAEYKAAADEIKNIDKVKELLGDAFVEGMQVVDVKDVVAPEGAKFPLKITFNVSGVKADSKVAVLHYDTEKKAWEVVTSKAGSGTIEATFDSLSPVAFVVDGDAAKTVTTSTSPKTGETATAAYAGLIAVVAALGMGVTYYKKRKAA</sequence>
<protein>
    <submittedName>
        <fullName evidence="3">LPXTG cell wall anchor domain-containing protein</fullName>
    </submittedName>
</protein>
<feature type="transmembrane region" description="Helical" evidence="1">
    <location>
        <begin position="177"/>
        <end position="196"/>
    </location>
</feature>
<evidence type="ECO:0000313" key="3">
    <source>
        <dbReference type="EMBL" id="UWP59087.1"/>
    </source>
</evidence>
<proteinExistence type="predicted"/>
<keyword evidence="4" id="KW-1185">Reference proteome</keyword>
<dbReference type="Proteomes" id="UP001060164">
    <property type="component" value="Chromosome"/>
</dbReference>
<evidence type="ECO:0000313" key="4">
    <source>
        <dbReference type="Proteomes" id="UP001060164"/>
    </source>
</evidence>
<accession>A0ABY5VFE0</accession>
<name>A0ABY5VFE0_9FIRM</name>
<keyword evidence="1" id="KW-1133">Transmembrane helix</keyword>
<evidence type="ECO:0000256" key="1">
    <source>
        <dbReference type="SAM" id="Phobius"/>
    </source>
</evidence>
<keyword evidence="1" id="KW-0472">Membrane</keyword>
<organism evidence="3 4">
    <name type="scientific">Ruminococcus gauvreauii</name>
    <dbReference type="NCBI Taxonomy" id="438033"/>
    <lineage>
        <taxon>Bacteria</taxon>
        <taxon>Bacillati</taxon>
        <taxon>Bacillota</taxon>
        <taxon>Clostridia</taxon>
        <taxon>Eubacteriales</taxon>
        <taxon>Oscillospiraceae</taxon>
        <taxon>Ruminococcus</taxon>
    </lineage>
</organism>
<keyword evidence="2" id="KW-0732">Signal</keyword>
<reference evidence="3" key="1">
    <citation type="journal article" date="2022" name="Cell">
        <title>Design, construction, and in vivo augmentation of a complex gut microbiome.</title>
        <authorList>
            <person name="Cheng A.G."/>
            <person name="Ho P.Y."/>
            <person name="Aranda-Diaz A."/>
            <person name="Jain S."/>
            <person name="Yu F.B."/>
            <person name="Meng X."/>
            <person name="Wang M."/>
            <person name="Iakiviak M."/>
            <person name="Nagashima K."/>
            <person name="Zhao A."/>
            <person name="Murugkar P."/>
            <person name="Patil A."/>
            <person name="Atabakhsh K."/>
            <person name="Weakley A."/>
            <person name="Yan J."/>
            <person name="Brumbaugh A.R."/>
            <person name="Higginbottom S."/>
            <person name="Dimas A."/>
            <person name="Shiver A.L."/>
            <person name="Deutschbauer A."/>
            <person name="Neff N."/>
            <person name="Sonnenburg J.L."/>
            <person name="Huang K.C."/>
            <person name="Fischbach M.A."/>
        </authorList>
    </citation>
    <scope>NUCLEOTIDE SEQUENCE</scope>
    <source>
        <strain evidence="3">DSM 19829</strain>
    </source>
</reference>
<feature type="chain" id="PRO_5046250557" evidence="2">
    <location>
        <begin position="25"/>
        <end position="202"/>
    </location>
</feature>